<keyword evidence="3" id="KW-1185">Reference proteome</keyword>
<sequence>MVSKEGEAGWRGTELSGSSWDKSVPSFPARRVLKYPLHNFSFPTRSWGCHRVFRCVNSVAETGLSSTALMDMETRRDNHGGKLQNSPPPEGGSSEKEASASAVATVATTATMPWNLRKRRAACFAPGENGRNRCPSISPSHCQFGRGNPGKADQMLEGGGQVQRRKFSISLSREEIERDLYVLKGTKPSRRPQKRPRIVQRKLDELFPGLWLEEVTLDSYKVDE</sequence>
<evidence type="ECO:0000313" key="3">
    <source>
        <dbReference type="Proteomes" id="UP000829196"/>
    </source>
</evidence>
<organism evidence="2 3">
    <name type="scientific">Dendrobium nobile</name>
    <name type="common">Orchid</name>
    <dbReference type="NCBI Taxonomy" id="94219"/>
    <lineage>
        <taxon>Eukaryota</taxon>
        <taxon>Viridiplantae</taxon>
        <taxon>Streptophyta</taxon>
        <taxon>Embryophyta</taxon>
        <taxon>Tracheophyta</taxon>
        <taxon>Spermatophyta</taxon>
        <taxon>Magnoliopsida</taxon>
        <taxon>Liliopsida</taxon>
        <taxon>Asparagales</taxon>
        <taxon>Orchidaceae</taxon>
        <taxon>Epidendroideae</taxon>
        <taxon>Malaxideae</taxon>
        <taxon>Dendrobiinae</taxon>
        <taxon>Dendrobium</taxon>
    </lineage>
</organism>
<dbReference type="PANTHER" id="PTHR33130">
    <property type="entry name" value="PUTATIVE (DUF1639)-RELATED"/>
    <property type="match status" value="1"/>
</dbReference>
<accession>A0A8T3B7I1</accession>
<name>A0A8T3B7I1_DENNO</name>
<dbReference type="AlphaFoldDB" id="A0A8T3B7I1"/>
<comment type="caution">
    <text evidence="2">The sequence shown here is derived from an EMBL/GenBank/DDBJ whole genome shotgun (WGS) entry which is preliminary data.</text>
</comment>
<evidence type="ECO:0008006" key="4">
    <source>
        <dbReference type="Google" id="ProtNLM"/>
    </source>
</evidence>
<reference evidence="2" key="1">
    <citation type="journal article" date="2022" name="Front. Genet.">
        <title>Chromosome-Scale Assembly of the Dendrobium nobile Genome Provides Insights Into the Molecular Mechanism of the Biosynthesis of the Medicinal Active Ingredient of Dendrobium.</title>
        <authorList>
            <person name="Xu Q."/>
            <person name="Niu S.-C."/>
            <person name="Li K.-L."/>
            <person name="Zheng P.-J."/>
            <person name="Zhang X.-J."/>
            <person name="Jia Y."/>
            <person name="Liu Y."/>
            <person name="Niu Y.-X."/>
            <person name="Yu L.-H."/>
            <person name="Chen D.-F."/>
            <person name="Zhang G.-Q."/>
        </authorList>
    </citation>
    <scope>NUCLEOTIDE SEQUENCE</scope>
    <source>
        <tissue evidence="2">Leaf</tissue>
    </source>
</reference>
<dbReference type="InterPro" id="IPR012438">
    <property type="entry name" value="DUF1639"/>
</dbReference>
<evidence type="ECO:0000313" key="2">
    <source>
        <dbReference type="EMBL" id="KAI0502535.1"/>
    </source>
</evidence>
<dbReference type="EMBL" id="JAGYWB010000012">
    <property type="protein sequence ID" value="KAI0502535.1"/>
    <property type="molecule type" value="Genomic_DNA"/>
</dbReference>
<dbReference type="PANTHER" id="PTHR33130:SF43">
    <property type="entry name" value="OS01G0688600 PROTEIN"/>
    <property type="match status" value="1"/>
</dbReference>
<feature type="region of interest" description="Disordered" evidence="1">
    <location>
        <begin position="77"/>
        <end position="104"/>
    </location>
</feature>
<gene>
    <name evidence="2" type="ORF">KFK09_017488</name>
</gene>
<dbReference type="OrthoDB" id="769821at2759"/>
<dbReference type="Proteomes" id="UP000829196">
    <property type="component" value="Unassembled WGS sequence"/>
</dbReference>
<dbReference type="Pfam" id="PF07797">
    <property type="entry name" value="DUF1639"/>
    <property type="match status" value="1"/>
</dbReference>
<evidence type="ECO:0000256" key="1">
    <source>
        <dbReference type="SAM" id="MobiDB-lite"/>
    </source>
</evidence>
<proteinExistence type="predicted"/>
<feature type="region of interest" description="Disordered" evidence="1">
    <location>
        <begin position="1"/>
        <end position="21"/>
    </location>
</feature>
<protein>
    <recommendedName>
        <fullName evidence="4">DUF1639 family protein</fullName>
    </recommendedName>
</protein>